<keyword evidence="3" id="KW-1185">Reference proteome</keyword>
<accession>A0A833HN97</accession>
<organism evidence="2 3">
    <name type="scientific">Alkaliphilus serpentinus</name>
    <dbReference type="NCBI Taxonomy" id="1482731"/>
    <lineage>
        <taxon>Bacteria</taxon>
        <taxon>Bacillati</taxon>
        <taxon>Bacillota</taxon>
        <taxon>Clostridia</taxon>
        <taxon>Peptostreptococcales</taxon>
        <taxon>Natronincolaceae</taxon>
        <taxon>Alkaliphilus</taxon>
    </lineage>
</organism>
<dbReference type="SUPFAM" id="SSF50346">
    <property type="entry name" value="PRC-barrel domain"/>
    <property type="match status" value="1"/>
</dbReference>
<dbReference type="EMBL" id="WBZB01000040">
    <property type="protein sequence ID" value="KAB3527627.1"/>
    <property type="molecule type" value="Genomic_DNA"/>
</dbReference>
<dbReference type="OrthoDB" id="1707618at2"/>
<reference evidence="2 3" key="1">
    <citation type="submission" date="2019-10" db="EMBL/GenBank/DDBJ databases">
        <title>Alkaliphilus serpentinus sp. nov. and Alkaliphilus pronyensis sp. nov., two novel anaerobic alkaliphilic species isolated from the serpentinized-hosted hydrothermal field of the Prony Bay (New Caledonia).</title>
        <authorList>
            <person name="Postec A."/>
        </authorList>
    </citation>
    <scope>NUCLEOTIDE SEQUENCE [LARGE SCALE GENOMIC DNA]</scope>
    <source>
        <strain evidence="2 3">LacT</strain>
    </source>
</reference>
<evidence type="ECO:0000313" key="3">
    <source>
        <dbReference type="Proteomes" id="UP000465601"/>
    </source>
</evidence>
<dbReference type="AlphaFoldDB" id="A0A833HN97"/>
<dbReference type="Gene3D" id="2.30.30.240">
    <property type="entry name" value="PRC-barrel domain"/>
    <property type="match status" value="1"/>
</dbReference>
<comment type="caution">
    <text evidence="2">The sequence shown here is derived from an EMBL/GenBank/DDBJ whole genome shotgun (WGS) entry which is preliminary data.</text>
</comment>
<dbReference type="RefSeq" id="WP_151866522.1">
    <property type="nucleotide sequence ID" value="NZ_WBZB01000040.1"/>
</dbReference>
<evidence type="ECO:0000313" key="2">
    <source>
        <dbReference type="EMBL" id="KAB3527627.1"/>
    </source>
</evidence>
<sequence length="180" mass="20283">MIKESDLKNKPLYIGNSLTDYIVEDIIYSTEDFKLLGMKINSIKHKSQKPLVIPFKKIKSLTMDGIAIDSYKDIIFYDQIPEIEKSIKNHTQIVGIDVYSNNQHLVGTIVDSVIDNKNGRIKGFLMSEGVLTDLMDGYCLIPSNSIFEIIDGPLTLNQSLENIITDRQGGLKKLLGIDLY</sequence>
<dbReference type="InterPro" id="IPR027275">
    <property type="entry name" value="PRC-brl_dom"/>
</dbReference>
<protein>
    <recommendedName>
        <fullName evidence="1">PRC-barrel domain-containing protein</fullName>
    </recommendedName>
</protein>
<evidence type="ECO:0000259" key="1">
    <source>
        <dbReference type="Pfam" id="PF05239"/>
    </source>
</evidence>
<feature type="domain" description="PRC-barrel" evidence="1">
    <location>
        <begin position="91"/>
        <end position="151"/>
    </location>
</feature>
<dbReference type="InterPro" id="IPR011033">
    <property type="entry name" value="PRC_barrel-like_sf"/>
</dbReference>
<dbReference type="Pfam" id="PF05239">
    <property type="entry name" value="PRC"/>
    <property type="match status" value="1"/>
</dbReference>
<proteinExistence type="predicted"/>
<name>A0A833HN97_9FIRM</name>
<gene>
    <name evidence="2" type="ORF">F8153_11630</name>
</gene>
<dbReference type="Proteomes" id="UP000465601">
    <property type="component" value="Unassembled WGS sequence"/>
</dbReference>